<evidence type="ECO:0000256" key="1">
    <source>
        <dbReference type="ARBA" id="ARBA00023002"/>
    </source>
</evidence>
<dbReference type="PANTHER" id="PTHR43333:SF1">
    <property type="entry name" value="D-ISOMER SPECIFIC 2-HYDROXYACID DEHYDROGENASE NAD-BINDING DOMAIN-CONTAINING PROTEIN"/>
    <property type="match status" value="1"/>
</dbReference>
<evidence type="ECO:0000313" key="3">
    <source>
        <dbReference type="EMBL" id="GFF19030.1"/>
    </source>
</evidence>
<evidence type="ECO:0000313" key="4">
    <source>
        <dbReference type="Proteomes" id="UP000452235"/>
    </source>
</evidence>
<keyword evidence="2" id="KW-0520">NAD</keyword>
<proteinExistence type="predicted"/>
<dbReference type="PROSITE" id="PS00065">
    <property type="entry name" value="D_2_HYDROXYACID_DH_1"/>
    <property type="match status" value="1"/>
</dbReference>
<accession>A0A5M3Z9K4</accession>
<dbReference type="InterPro" id="IPR029752">
    <property type="entry name" value="D-isomer_DH_CS1"/>
</dbReference>
<dbReference type="InterPro" id="IPR006140">
    <property type="entry name" value="D-isomer_DH_NAD-bd"/>
</dbReference>
<dbReference type="Pfam" id="PF02826">
    <property type="entry name" value="2-Hacid_dh_C"/>
    <property type="match status" value="2"/>
</dbReference>
<dbReference type="InterPro" id="IPR036291">
    <property type="entry name" value="NAD(P)-bd_dom_sf"/>
</dbReference>
<dbReference type="VEuPathDB" id="FungiDB:ATEG_07767"/>
<dbReference type="EMBL" id="BLJY01000009">
    <property type="protein sequence ID" value="GFF19030.1"/>
    <property type="molecule type" value="Genomic_DNA"/>
</dbReference>
<reference evidence="3 4" key="1">
    <citation type="submission" date="2020-01" db="EMBL/GenBank/DDBJ databases">
        <title>Aspergillus terreus IFO 6365 whole genome shotgun sequence.</title>
        <authorList>
            <person name="Kanamasa S."/>
            <person name="Takahashi H."/>
        </authorList>
    </citation>
    <scope>NUCLEOTIDE SEQUENCE [LARGE SCALE GENOMIC DNA]</scope>
    <source>
        <strain evidence="3 4">IFO 6365</strain>
    </source>
</reference>
<sequence length="360" mass="38855">MGSIGPAKDRLLVAFFSDLPGRLMTAIQAKFPDAEISTVVLPRGADIPSEHAQKATLLVTFTNLPRPEDAQNLRLIHFISAGLDHSIHHPVLTSTKIPVTTSSGIHGPPIAEWTVMNWLVASRKFVTTSESQKKHEWGGPMKYMDGLSDQVGKKVGILGYGSIGRQIARVAAALGMTVHAYTASPRPTPSSRQDTGYVVPGTGDKDGSIPVSWHHGTDKASIHAFLSLGLNHLVVAVPLTPQTTHLLGAEEFALLAAKVPTHHPRPYLTNIARGKVLDQDALIAALQSGQLSGAALDVTDPEPLPADHPLWDAPNVQISPHISSLGNEYFPRALDVLRENLARAERGEPMLNEYKRDKGY</sequence>
<evidence type="ECO:0000256" key="2">
    <source>
        <dbReference type="ARBA" id="ARBA00023027"/>
    </source>
</evidence>
<dbReference type="GO" id="GO:0051287">
    <property type="term" value="F:NAD binding"/>
    <property type="evidence" value="ECO:0007669"/>
    <property type="project" value="InterPro"/>
</dbReference>
<organism evidence="3 4">
    <name type="scientific">Aspergillus terreus</name>
    <dbReference type="NCBI Taxonomy" id="33178"/>
    <lineage>
        <taxon>Eukaryota</taxon>
        <taxon>Fungi</taxon>
        <taxon>Dikarya</taxon>
        <taxon>Ascomycota</taxon>
        <taxon>Pezizomycotina</taxon>
        <taxon>Eurotiomycetes</taxon>
        <taxon>Eurotiomycetidae</taxon>
        <taxon>Eurotiales</taxon>
        <taxon>Aspergillaceae</taxon>
        <taxon>Aspergillus</taxon>
        <taxon>Aspergillus subgen. Circumdati</taxon>
    </lineage>
</organism>
<dbReference type="SUPFAM" id="SSF51735">
    <property type="entry name" value="NAD(P)-binding Rossmann-fold domains"/>
    <property type="match status" value="1"/>
</dbReference>
<dbReference type="AlphaFoldDB" id="A0A5M3Z9K4"/>
<comment type="caution">
    <text evidence="3">The sequence shown here is derived from an EMBL/GenBank/DDBJ whole genome shotgun (WGS) entry which is preliminary data.</text>
</comment>
<dbReference type="PANTHER" id="PTHR43333">
    <property type="entry name" value="2-HACID_DH_C DOMAIN-CONTAINING PROTEIN"/>
    <property type="match status" value="1"/>
</dbReference>
<dbReference type="CDD" id="cd12163">
    <property type="entry name" value="2-Hacid_dh_5"/>
    <property type="match status" value="1"/>
</dbReference>
<dbReference type="GO" id="GO:0016491">
    <property type="term" value="F:oxidoreductase activity"/>
    <property type="evidence" value="ECO:0007669"/>
    <property type="project" value="UniProtKB-KW"/>
</dbReference>
<keyword evidence="4" id="KW-1185">Reference proteome</keyword>
<protein>
    <submittedName>
        <fullName evidence="3">Dehydrogenase</fullName>
    </submittedName>
</protein>
<dbReference type="SUPFAM" id="SSF52283">
    <property type="entry name" value="Formate/glycerate dehydrogenase catalytic domain-like"/>
    <property type="match status" value="1"/>
</dbReference>
<dbReference type="Proteomes" id="UP000452235">
    <property type="component" value="Unassembled WGS sequence"/>
</dbReference>
<dbReference type="Gene3D" id="3.40.50.720">
    <property type="entry name" value="NAD(P)-binding Rossmann-like Domain"/>
    <property type="match status" value="2"/>
</dbReference>
<name>A0A5M3Z9K4_ASPTE</name>
<dbReference type="OrthoDB" id="298012at2759"/>
<keyword evidence="1" id="KW-0560">Oxidoreductase</keyword>
<gene>
    <name evidence="3" type="ORF">ATEIFO6365_0009039300</name>
</gene>